<dbReference type="PANTHER" id="PTHR43226">
    <property type="entry name" value="XAA-PRO AMINOPEPTIDASE 3"/>
    <property type="match status" value="1"/>
</dbReference>
<dbReference type="GO" id="GO:0006508">
    <property type="term" value="P:proteolysis"/>
    <property type="evidence" value="ECO:0007669"/>
    <property type="project" value="UniProtKB-KW"/>
</dbReference>
<comment type="cofactor">
    <cofactor evidence="2">
        <name>Mn(2+)</name>
        <dbReference type="ChEBI" id="CHEBI:29035"/>
    </cofactor>
</comment>
<evidence type="ECO:0000256" key="1">
    <source>
        <dbReference type="ARBA" id="ARBA00001424"/>
    </source>
</evidence>
<keyword evidence="8" id="KW-0479">Metal-binding</keyword>
<dbReference type="InterPro" id="IPR029149">
    <property type="entry name" value="Creatin/AminoP/Spt16_N"/>
</dbReference>
<dbReference type="SUPFAM" id="SSF53092">
    <property type="entry name" value="Creatinase/prolidase N-terminal domain"/>
    <property type="match status" value="1"/>
</dbReference>
<dbReference type="Gene3D" id="3.40.350.10">
    <property type="entry name" value="Creatinase/prolidase N-terminal domain"/>
    <property type="match status" value="1"/>
</dbReference>
<dbReference type="InterPro" id="IPR000994">
    <property type="entry name" value="Pept_M24"/>
</dbReference>
<evidence type="ECO:0000256" key="4">
    <source>
        <dbReference type="ARBA" id="ARBA00008766"/>
    </source>
</evidence>
<dbReference type="GO" id="GO:0005739">
    <property type="term" value="C:mitochondrion"/>
    <property type="evidence" value="ECO:0007669"/>
    <property type="project" value="TreeGrafter"/>
</dbReference>
<dbReference type="InterPro" id="IPR036005">
    <property type="entry name" value="Creatinase/aminopeptidase-like"/>
</dbReference>
<evidence type="ECO:0000313" key="16">
    <source>
        <dbReference type="Proteomes" id="UP001141434"/>
    </source>
</evidence>
<dbReference type="Gene3D" id="3.90.230.10">
    <property type="entry name" value="Creatinase/methionine aminopeptidase superfamily"/>
    <property type="match status" value="1"/>
</dbReference>
<dbReference type="AlphaFoldDB" id="A0A9W9FSY5"/>
<dbReference type="EMBL" id="JAPMSZ010000004">
    <property type="protein sequence ID" value="KAJ5105769.1"/>
    <property type="molecule type" value="Genomic_DNA"/>
</dbReference>
<keyword evidence="16" id="KW-1185">Reference proteome</keyword>
<evidence type="ECO:0000256" key="7">
    <source>
        <dbReference type="ARBA" id="ARBA00022670"/>
    </source>
</evidence>
<keyword evidence="9" id="KW-0378">Hydrolase</keyword>
<dbReference type="GO" id="GO:0070006">
    <property type="term" value="F:metalloaminopeptidase activity"/>
    <property type="evidence" value="ECO:0007669"/>
    <property type="project" value="InterPro"/>
</dbReference>
<sequence length="494" mass="54507">MATSRFLRALQLRITPRPLSSLSRHCPAQRLPRRTYATSVAAADLKFGQALHETHPHILSPGELTPGITALEYAHRRSRLANKLPKGAVAVLAASEVKYRAPGIFHEYRQESSFFYLTGFNEPNALAVIANDGSGDNHIFHLYVREKDASAELWDGARSGTQAAVDVFNADETGNIERIGDILPNIVTGATEVYSDIPGFDGSRSTLHRYLYGPTVASEKLKKVVDNRKVKPLKPLLNEMRAFKTEDEVVHMRRVGQASGRSFTESMRQTFAREKDLCSFLEYQFKANGCDTSAFVPVVAGGQNALSIHYTRNDDVLKDGDLVLVDGGGELGGYISDITRTWPVNGKFTAPQRDLYNAVLNVHRTCVSLCRESAQLSLDKLHGIAENGLKDQLQQLGFNLSGNGLTTLFPHHLSHYVGLDVHDCPGYSRGYNLKAGQCVTVEPGIYVPDDERWPAHFRGIGIRIEDSVCVGDDHPIILTPEAVKEVDDIEALRS</sequence>
<dbReference type="CDD" id="cd01087">
    <property type="entry name" value="Prolidase"/>
    <property type="match status" value="1"/>
</dbReference>
<feature type="domain" description="Aminopeptidase P N-terminal" evidence="14">
    <location>
        <begin position="68"/>
        <end position="204"/>
    </location>
</feature>
<keyword evidence="6" id="KW-0031">Aminopeptidase</keyword>
<comment type="function">
    <text evidence="3">Catalyzes the removal of a penultimate prolyl residue from the N-termini of peptides.</text>
</comment>
<dbReference type="InterPro" id="IPR007865">
    <property type="entry name" value="Aminopep_P_N"/>
</dbReference>
<evidence type="ECO:0000256" key="12">
    <source>
        <dbReference type="ARBA" id="ARBA00030849"/>
    </source>
</evidence>
<accession>A0A9W9FSY5</accession>
<organism evidence="15 16">
    <name type="scientific">Penicillium alfredii</name>
    <dbReference type="NCBI Taxonomy" id="1506179"/>
    <lineage>
        <taxon>Eukaryota</taxon>
        <taxon>Fungi</taxon>
        <taxon>Dikarya</taxon>
        <taxon>Ascomycota</taxon>
        <taxon>Pezizomycotina</taxon>
        <taxon>Eurotiomycetes</taxon>
        <taxon>Eurotiomycetidae</taxon>
        <taxon>Eurotiales</taxon>
        <taxon>Aspergillaceae</taxon>
        <taxon>Penicillium</taxon>
    </lineage>
</organism>
<dbReference type="InterPro" id="IPR052433">
    <property type="entry name" value="X-Pro_dipept-like"/>
</dbReference>
<dbReference type="SUPFAM" id="SSF55920">
    <property type="entry name" value="Creatinase/aminopeptidase"/>
    <property type="match status" value="1"/>
</dbReference>
<comment type="catalytic activity">
    <reaction evidence="1">
        <text>Release of any N-terminal amino acid, including proline, that is linked to proline, even from a dipeptide or tripeptide.</text>
        <dbReference type="EC" id="3.4.11.9"/>
    </reaction>
</comment>
<evidence type="ECO:0000256" key="3">
    <source>
        <dbReference type="ARBA" id="ARBA00002443"/>
    </source>
</evidence>
<evidence type="ECO:0000256" key="5">
    <source>
        <dbReference type="ARBA" id="ARBA00012574"/>
    </source>
</evidence>
<dbReference type="PANTHER" id="PTHR43226:SF4">
    <property type="entry name" value="XAA-PRO AMINOPEPTIDASE 3"/>
    <property type="match status" value="1"/>
</dbReference>
<evidence type="ECO:0000256" key="10">
    <source>
        <dbReference type="ARBA" id="ARBA00023049"/>
    </source>
</evidence>
<dbReference type="RefSeq" id="XP_056514765.1">
    <property type="nucleotide sequence ID" value="XM_056653698.1"/>
</dbReference>
<evidence type="ECO:0000259" key="14">
    <source>
        <dbReference type="SMART" id="SM01011"/>
    </source>
</evidence>
<comment type="similarity">
    <text evidence="4">Belongs to the peptidase M24B family.</text>
</comment>
<dbReference type="Proteomes" id="UP001141434">
    <property type="component" value="Unassembled WGS sequence"/>
</dbReference>
<keyword evidence="7" id="KW-0645">Protease</keyword>
<dbReference type="Pfam" id="PF05195">
    <property type="entry name" value="AMP_N"/>
    <property type="match status" value="1"/>
</dbReference>
<evidence type="ECO:0000256" key="2">
    <source>
        <dbReference type="ARBA" id="ARBA00001936"/>
    </source>
</evidence>
<comment type="caution">
    <text evidence="15">The sequence shown here is derived from an EMBL/GenBank/DDBJ whole genome shotgun (WGS) entry which is preliminary data.</text>
</comment>
<reference evidence="15" key="2">
    <citation type="journal article" date="2023" name="IMA Fungus">
        <title>Comparative genomic study of the Penicillium genus elucidates a diverse pangenome and 15 lateral gene transfer events.</title>
        <authorList>
            <person name="Petersen C."/>
            <person name="Sorensen T."/>
            <person name="Nielsen M.R."/>
            <person name="Sondergaard T.E."/>
            <person name="Sorensen J.L."/>
            <person name="Fitzpatrick D.A."/>
            <person name="Frisvad J.C."/>
            <person name="Nielsen K.L."/>
        </authorList>
    </citation>
    <scope>NUCLEOTIDE SEQUENCE</scope>
    <source>
        <strain evidence="15">IBT 34128</strain>
    </source>
</reference>
<dbReference type="GO" id="GO:0030145">
    <property type="term" value="F:manganese ion binding"/>
    <property type="evidence" value="ECO:0007669"/>
    <property type="project" value="InterPro"/>
</dbReference>
<evidence type="ECO:0000256" key="6">
    <source>
        <dbReference type="ARBA" id="ARBA00022438"/>
    </source>
</evidence>
<dbReference type="OrthoDB" id="4215474at2759"/>
<keyword evidence="11" id="KW-0464">Manganese</keyword>
<evidence type="ECO:0000256" key="11">
    <source>
        <dbReference type="ARBA" id="ARBA00023211"/>
    </source>
</evidence>
<dbReference type="GeneID" id="81392866"/>
<keyword evidence="10" id="KW-0482">Metalloprotease</keyword>
<evidence type="ECO:0000313" key="15">
    <source>
        <dbReference type="EMBL" id="KAJ5105769.1"/>
    </source>
</evidence>
<dbReference type="SMART" id="SM01011">
    <property type="entry name" value="AMP_N"/>
    <property type="match status" value="1"/>
</dbReference>
<evidence type="ECO:0000256" key="8">
    <source>
        <dbReference type="ARBA" id="ARBA00022723"/>
    </source>
</evidence>
<protein>
    <recommendedName>
        <fullName evidence="5">Xaa-Pro aminopeptidase</fullName>
        <ecNumber evidence="5">3.4.11.9</ecNumber>
    </recommendedName>
    <alternativeName>
        <fullName evidence="12">Aminoacylproline aminopeptidase</fullName>
    </alternativeName>
    <alternativeName>
        <fullName evidence="13">Prolidase</fullName>
    </alternativeName>
</protein>
<reference evidence="15" key="1">
    <citation type="submission" date="2022-11" db="EMBL/GenBank/DDBJ databases">
        <authorList>
            <person name="Petersen C."/>
        </authorList>
    </citation>
    <scope>NUCLEOTIDE SEQUENCE</scope>
    <source>
        <strain evidence="15">IBT 34128</strain>
    </source>
</reference>
<evidence type="ECO:0000256" key="9">
    <source>
        <dbReference type="ARBA" id="ARBA00022801"/>
    </source>
</evidence>
<evidence type="ECO:0000256" key="13">
    <source>
        <dbReference type="ARBA" id="ARBA00032413"/>
    </source>
</evidence>
<dbReference type="EC" id="3.4.11.9" evidence="5"/>
<dbReference type="Pfam" id="PF00557">
    <property type="entry name" value="Peptidase_M24"/>
    <property type="match status" value="1"/>
</dbReference>
<name>A0A9W9FSY5_9EURO</name>
<gene>
    <name evidence="15" type="ORF">NUU61_003116</name>
</gene>
<proteinExistence type="inferred from homology"/>